<accession>A0A1D2J341</accession>
<keyword evidence="5 6" id="KW-0408">Iron</keyword>
<comment type="cofactor">
    <cofactor evidence="1 6">
        <name>heme</name>
        <dbReference type="ChEBI" id="CHEBI:30413"/>
    </cofactor>
</comment>
<comment type="similarity">
    <text evidence="2 7">Belongs to the cytochrome P450 family.</text>
</comment>
<evidence type="ECO:0000256" key="3">
    <source>
        <dbReference type="ARBA" id="ARBA00022723"/>
    </source>
</evidence>
<keyword evidence="4 7" id="KW-0560">Oxidoreductase</keyword>
<dbReference type="AlphaFoldDB" id="A0A1D2J341"/>
<dbReference type="PRINTS" id="PR00465">
    <property type="entry name" value="EP450IV"/>
</dbReference>
<evidence type="ECO:0000256" key="4">
    <source>
        <dbReference type="ARBA" id="ARBA00023002"/>
    </source>
</evidence>
<dbReference type="VEuPathDB" id="FungiDB:PABG_07667"/>
<proteinExistence type="inferred from homology"/>
<dbReference type="InterPro" id="IPR036396">
    <property type="entry name" value="Cyt_P450_sf"/>
</dbReference>
<keyword evidence="8" id="KW-1133">Transmembrane helix</keyword>
<evidence type="ECO:0000256" key="2">
    <source>
        <dbReference type="ARBA" id="ARBA00010617"/>
    </source>
</evidence>
<evidence type="ECO:0000256" key="1">
    <source>
        <dbReference type="ARBA" id="ARBA00001971"/>
    </source>
</evidence>
<dbReference type="Proteomes" id="UP000242814">
    <property type="component" value="Unassembled WGS sequence"/>
</dbReference>
<dbReference type="GO" id="GO:0016705">
    <property type="term" value="F:oxidoreductase activity, acting on paired donors, with incorporation or reduction of molecular oxygen"/>
    <property type="evidence" value="ECO:0007669"/>
    <property type="project" value="InterPro"/>
</dbReference>
<keyword evidence="8" id="KW-0472">Membrane</keyword>
<evidence type="ECO:0000256" key="5">
    <source>
        <dbReference type="ARBA" id="ARBA00023004"/>
    </source>
</evidence>
<keyword evidence="8" id="KW-0812">Transmembrane</keyword>
<dbReference type="InterPro" id="IPR001128">
    <property type="entry name" value="Cyt_P450"/>
</dbReference>
<dbReference type="InterPro" id="IPR017972">
    <property type="entry name" value="Cyt_P450_CS"/>
</dbReference>
<evidence type="ECO:0000313" key="10">
    <source>
        <dbReference type="Proteomes" id="UP000242814"/>
    </source>
</evidence>
<dbReference type="Pfam" id="PF00067">
    <property type="entry name" value="p450"/>
    <property type="match status" value="1"/>
</dbReference>
<feature type="transmembrane region" description="Helical" evidence="8">
    <location>
        <begin position="45"/>
        <end position="71"/>
    </location>
</feature>
<dbReference type="PANTHER" id="PTHR24305">
    <property type="entry name" value="CYTOCHROME P450"/>
    <property type="match status" value="1"/>
</dbReference>
<gene>
    <name evidence="9" type="ORF">ACO22_08000</name>
</gene>
<name>A0A1D2J341_PARBR</name>
<evidence type="ECO:0000256" key="8">
    <source>
        <dbReference type="SAM" id="Phobius"/>
    </source>
</evidence>
<dbReference type="GO" id="GO:0005506">
    <property type="term" value="F:iron ion binding"/>
    <property type="evidence" value="ECO:0007669"/>
    <property type="project" value="InterPro"/>
</dbReference>
<evidence type="ECO:0000313" key="9">
    <source>
        <dbReference type="EMBL" id="ODH12703.1"/>
    </source>
</evidence>
<comment type="caution">
    <text evidence="9">The sequence shown here is derived from an EMBL/GenBank/DDBJ whole genome shotgun (WGS) entry which is preliminary data.</text>
</comment>
<organism evidence="9 10">
    <name type="scientific">Paracoccidioides brasiliensis</name>
    <dbReference type="NCBI Taxonomy" id="121759"/>
    <lineage>
        <taxon>Eukaryota</taxon>
        <taxon>Fungi</taxon>
        <taxon>Dikarya</taxon>
        <taxon>Ascomycota</taxon>
        <taxon>Pezizomycotina</taxon>
        <taxon>Eurotiomycetes</taxon>
        <taxon>Eurotiomycetidae</taxon>
        <taxon>Onygenales</taxon>
        <taxon>Ajellomycetaceae</taxon>
        <taxon>Paracoccidioides</taxon>
    </lineage>
</organism>
<dbReference type="VEuPathDB" id="FungiDB:PADG_07254"/>
<dbReference type="Gene3D" id="1.10.630.10">
    <property type="entry name" value="Cytochrome P450"/>
    <property type="match status" value="1"/>
</dbReference>
<sequence>MLSTLLPTSLRVIAVLLGAAPALILAARVIYRLRFHPLAQFQGPWYAAATSLTLAALSLVRLDIVWIEYLVKKYGRRHPIRIQPNLLLFPHPSALKEIYCDPKCNTKSSMYGTGVFGPPHLFSTLDGDKHRELRKSLGGAPWTIGSLKNNWEPRFDDHVLLLCQKLKENADANEPVILCDRVAQFAADIVTMLLFTEPFGFVRNARDERRILETWRQSLNIFAFASRFNFFHYYLARIPGFSTLFFPKKTDVYGMGWLMGESERQVNERQALVQRGLAPKIPDFLQHCLDARLDKKPLSQSQKEAHVTLFVQAGSDTTATALGSTLRFLIVHSEKLGRATQEINQAYRSGLLSTPVKYEETRQHLPYIAACIKEALRLQPPATNLFGRVVPKGGKIIGGHYIPPGVEITSTACVVQRDPEVFHPDPHLFRPERWLDRNKAAEMDTAIFSFGIGPRTCLGRDIAHMELYKVIPELIRRFHFDLVEPGEYLVVSGVGYNINLTVNLTPRL</sequence>
<evidence type="ECO:0000256" key="7">
    <source>
        <dbReference type="RuleBase" id="RU000461"/>
    </source>
</evidence>
<dbReference type="EMBL" id="LZYO01000829">
    <property type="protein sequence ID" value="ODH12703.1"/>
    <property type="molecule type" value="Genomic_DNA"/>
</dbReference>
<feature type="binding site" description="axial binding residue" evidence="6">
    <location>
        <position position="457"/>
    </location>
    <ligand>
        <name>heme</name>
        <dbReference type="ChEBI" id="CHEBI:30413"/>
    </ligand>
    <ligandPart>
        <name>Fe</name>
        <dbReference type="ChEBI" id="CHEBI:18248"/>
    </ligandPart>
</feature>
<dbReference type="SUPFAM" id="SSF48264">
    <property type="entry name" value="Cytochrome P450"/>
    <property type="match status" value="1"/>
</dbReference>
<reference evidence="9 10" key="1">
    <citation type="submission" date="2016-06" db="EMBL/GenBank/DDBJ databases">
        <authorList>
            <person name="Kjaerup R.B."/>
            <person name="Dalgaard T.S."/>
            <person name="Juul-Madsen H.R."/>
        </authorList>
    </citation>
    <scope>NUCLEOTIDE SEQUENCE [LARGE SCALE GENOMIC DNA]</scope>
    <source>
        <strain evidence="9 10">Pb300</strain>
    </source>
</reference>
<keyword evidence="6 7" id="KW-0349">Heme</keyword>
<dbReference type="InterPro" id="IPR002403">
    <property type="entry name" value="Cyt_P450_E_grp-IV"/>
</dbReference>
<evidence type="ECO:0000256" key="6">
    <source>
        <dbReference type="PIRSR" id="PIRSR602403-1"/>
    </source>
</evidence>
<dbReference type="GO" id="GO:0020037">
    <property type="term" value="F:heme binding"/>
    <property type="evidence" value="ECO:0007669"/>
    <property type="project" value="InterPro"/>
</dbReference>
<dbReference type="PROSITE" id="PS00086">
    <property type="entry name" value="CYTOCHROME_P450"/>
    <property type="match status" value="1"/>
</dbReference>
<protein>
    <recommendedName>
        <fullName evidence="11">Cytochrome P450 monooxygenase</fullName>
    </recommendedName>
</protein>
<feature type="transmembrane region" description="Helical" evidence="8">
    <location>
        <begin position="12"/>
        <end position="33"/>
    </location>
</feature>
<dbReference type="PANTHER" id="PTHR24305:SF232">
    <property type="entry name" value="P450, PUTATIVE (EUROFUNG)-RELATED"/>
    <property type="match status" value="1"/>
</dbReference>
<evidence type="ECO:0008006" key="11">
    <source>
        <dbReference type="Google" id="ProtNLM"/>
    </source>
</evidence>
<dbReference type="GO" id="GO:0004497">
    <property type="term" value="F:monooxygenase activity"/>
    <property type="evidence" value="ECO:0007669"/>
    <property type="project" value="UniProtKB-KW"/>
</dbReference>
<keyword evidence="7" id="KW-0503">Monooxygenase</keyword>
<keyword evidence="3 6" id="KW-0479">Metal-binding</keyword>
<dbReference type="InterPro" id="IPR050121">
    <property type="entry name" value="Cytochrome_P450_monoxygenase"/>
</dbReference>
<dbReference type="PRINTS" id="PR00385">
    <property type="entry name" value="P450"/>
</dbReference>